<name>A0A2C9V3X6_MANES</name>
<evidence type="ECO:0000313" key="1">
    <source>
        <dbReference type="EMBL" id="OAY38234.1"/>
    </source>
</evidence>
<proteinExistence type="predicted"/>
<sequence length="96" mass="10397">MLMAHQGIKSTSTAADDWTTASTPHLLVFFSFAEATTKPPTKFLSSALSTILFLAPSSGPAPPLFSSPLCSIIPRTCISFLKIFSFVFFLFSSPLY</sequence>
<protein>
    <submittedName>
        <fullName evidence="1">Uncharacterized protein</fullName>
    </submittedName>
</protein>
<dbReference type="EMBL" id="CM004397">
    <property type="protein sequence ID" value="OAY38234.1"/>
    <property type="molecule type" value="Genomic_DNA"/>
</dbReference>
<organism evidence="1">
    <name type="scientific">Manihot esculenta</name>
    <name type="common">Cassava</name>
    <name type="synonym">Jatropha manihot</name>
    <dbReference type="NCBI Taxonomy" id="3983"/>
    <lineage>
        <taxon>Eukaryota</taxon>
        <taxon>Viridiplantae</taxon>
        <taxon>Streptophyta</taxon>
        <taxon>Embryophyta</taxon>
        <taxon>Tracheophyta</taxon>
        <taxon>Spermatophyta</taxon>
        <taxon>Magnoliopsida</taxon>
        <taxon>eudicotyledons</taxon>
        <taxon>Gunneridae</taxon>
        <taxon>Pentapetalae</taxon>
        <taxon>rosids</taxon>
        <taxon>fabids</taxon>
        <taxon>Malpighiales</taxon>
        <taxon>Euphorbiaceae</taxon>
        <taxon>Crotonoideae</taxon>
        <taxon>Manihoteae</taxon>
        <taxon>Manihot</taxon>
    </lineage>
</organism>
<dbReference type="AlphaFoldDB" id="A0A2C9V3X6"/>
<reference evidence="1" key="1">
    <citation type="submission" date="2016-02" db="EMBL/GenBank/DDBJ databases">
        <title>WGS assembly of Manihot esculenta.</title>
        <authorList>
            <person name="Bredeson J.V."/>
            <person name="Prochnik S.E."/>
            <person name="Lyons J.B."/>
            <person name="Schmutz J."/>
            <person name="Grimwood J."/>
            <person name="Vrebalov J."/>
            <person name="Bart R.S."/>
            <person name="Amuge T."/>
            <person name="Ferguson M.E."/>
            <person name="Green R."/>
            <person name="Putnam N."/>
            <person name="Stites J."/>
            <person name="Rounsley S."/>
            <person name="Rokhsar D.S."/>
        </authorList>
    </citation>
    <scope>NUCLEOTIDE SEQUENCE [LARGE SCALE GENOMIC DNA]</scope>
    <source>
        <tissue evidence="1">Leaf</tissue>
    </source>
</reference>
<gene>
    <name evidence="1" type="ORF">MANES_11G164400</name>
</gene>
<accession>A0A2C9V3X6</accession>